<gene>
    <name evidence="1" type="ORF">Kirov_109</name>
</gene>
<organism evidence="1 2">
    <name type="scientific">Bacillus phage Kirov</name>
    <dbReference type="NCBI Taxonomy" id="2783539"/>
    <lineage>
        <taxon>Viruses</taxon>
        <taxon>Duplodnaviria</taxon>
        <taxon>Heunggongvirae</taxon>
        <taxon>Uroviricota</taxon>
        <taxon>Caudoviricetes</taxon>
        <taxon>Andregratiavirinae</taxon>
        <taxon>Kirovvirus</taxon>
        <taxon>Kirovvirus kirov</taxon>
    </lineage>
</organism>
<accession>A0A7U3NJV0</accession>
<keyword evidence="2" id="KW-1185">Reference proteome</keyword>
<sequence>MRTKEEIFDAILEWEQEAGEDFVDYFNSYINEFNFMFWALGKGYITAEQFRAYENDSFASGGTSFVLGDEEYSVVYEEYDSEDWETPYRKSREILADFFSASDTYQERLDNFFKNIHPMKFEDALKAFRYKRERIFYVLDGERTYLTNETELSVDLLNMVRWYRDDN</sequence>
<protein>
    <submittedName>
        <fullName evidence="1">Uncharacterized protein</fullName>
    </submittedName>
</protein>
<reference evidence="1 2" key="1">
    <citation type="submission" date="2020-10" db="EMBL/GenBank/DDBJ databases">
        <authorList>
            <person name="Kazantseva O.A."/>
            <person name="Piligrimova E.G."/>
            <person name="Shadrin A.M."/>
        </authorList>
    </citation>
    <scope>NUCLEOTIDE SEQUENCE [LARGE SCALE GENOMIC DNA]</scope>
</reference>
<dbReference type="EMBL" id="MW084976">
    <property type="protein sequence ID" value="QOV08308.1"/>
    <property type="molecule type" value="Genomic_DNA"/>
</dbReference>
<proteinExistence type="predicted"/>
<evidence type="ECO:0000313" key="2">
    <source>
        <dbReference type="Proteomes" id="UP000594029"/>
    </source>
</evidence>
<evidence type="ECO:0000313" key="1">
    <source>
        <dbReference type="EMBL" id="QOV08308.1"/>
    </source>
</evidence>
<dbReference type="Proteomes" id="UP000594029">
    <property type="component" value="Segment"/>
</dbReference>
<name>A0A7U3NJV0_9CAUD</name>